<keyword evidence="2 6" id="KW-0812">Transmembrane</keyword>
<accession>A0A510V3Q0</accession>
<feature type="domain" description="O-antigen ligase-related" evidence="7">
    <location>
        <begin position="217"/>
        <end position="352"/>
    </location>
</feature>
<feature type="transmembrane region" description="Helical" evidence="6">
    <location>
        <begin position="375"/>
        <end position="394"/>
    </location>
</feature>
<evidence type="ECO:0000256" key="3">
    <source>
        <dbReference type="ARBA" id="ARBA00022989"/>
    </source>
</evidence>
<sequence length="451" mass="46418">MTSLVVSTSMTGSQGGTSLRGGSGDRPRRVAFGSAVWIAIVALTPVERTISFSFGGLPAHGVLVAILACAAFGRLARPAFSSVWPVLALLSLAAGLLTGAGVNPTASFWTGARFAIIIGLAPFVLAFYVRASPRFAIRATWAFVAVQTVSALAGFLQFGGAAVLGQVARGGRANGLAGHPNILGLMSSLALLAVLRWVIGRNKGWLPALVVLVPIHLGTLVTSGSLSGTMALVVGLPVLLVAQRAVTRIVSAGLLVVAIVVPVASAGGASFAFLGDRVSERVSSVSGVGDDATGSLLDREQTYNYAIESIRTHPVIGRGLDGESSGTFNGVTVVHNYPLRAWFQGGVLLAVVALVVYSMGALAVVNGIVQGRWALPVAVVAAILVYAGSAAFLVQYQYWIPLLLAFAALPSSVRRTGGAVRDPRSTPPALRSSNQAPVVTSSLVRPGRRQG</sequence>
<feature type="transmembrane region" description="Helical" evidence="6">
    <location>
        <begin position="84"/>
        <end position="102"/>
    </location>
</feature>
<dbReference type="PANTHER" id="PTHR37422:SF13">
    <property type="entry name" value="LIPOPOLYSACCHARIDE BIOSYNTHESIS PROTEIN PA4999-RELATED"/>
    <property type="match status" value="1"/>
</dbReference>
<keyword evidence="9" id="KW-1185">Reference proteome</keyword>
<protein>
    <recommendedName>
        <fullName evidence="7">O-antigen ligase-related domain-containing protein</fullName>
    </recommendedName>
</protein>
<name>A0A510V3Q0_9CELL</name>
<dbReference type="PANTHER" id="PTHR37422">
    <property type="entry name" value="TEICHURONIC ACID BIOSYNTHESIS PROTEIN TUAE"/>
    <property type="match status" value="1"/>
</dbReference>
<dbReference type="Proteomes" id="UP000321118">
    <property type="component" value="Unassembled WGS sequence"/>
</dbReference>
<feature type="transmembrane region" description="Helical" evidence="6">
    <location>
        <begin position="347"/>
        <end position="369"/>
    </location>
</feature>
<evidence type="ECO:0000256" key="5">
    <source>
        <dbReference type="SAM" id="MobiDB-lite"/>
    </source>
</evidence>
<evidence type="ECO:0000256" key="6">
    <source>
        <dbReference type="SAM" id="Phobius"/>
    </source>
</evidence>
<evidence type="ECO:0000256" key="2">
    <source>
        <dbReference type="ARBA" id="ARBA00022692"/>
    </source>
</evidence>
<dbReference type="AlphaFoldDB" id="A0A510V3Q0"/>
<evidence type="ECO:0000259" key="7">
    <source>
        <dbReference type="Pfam" id="PF04932"/>
    </source>
</evidence>
<evidence type="ECO:0000256" key="1">
    <source>
        <dbReference type="ARBA" id="ARBA00004141"/>
    </source>
</evidence>
<feature type="transmembrane region" description="Helical" evidence="6">
    <location>
        <begin position="52"/>
        <end position="72"/>
    </location>
</feature>
<gene>
    <name evidence="8" type="ORF">CXY01_20080</name>
</gene>
<feature type="compositionally biased region" description="Polar residues" evidence="5">
    <location>
        <begin position="431"/>
        <end position="443"/>
    </location>
</feature>
<keyword evidence="3 6" id="KW-1133">Transmembrane helix</keyword>
<evidence type="ECO:0000313" key="8">
    <source>
        <dbReference type="EMBL" id="GEK21488.1"/>
    </source>
</evidence>
<organism evidence="8 9">
    <name type="scientific">Cellulomonas xylanilytica</name>
    <dbReference type="NCBI Taxonomy" id="233583"/>
    <lineage>
        <taxon>Bacteria</taxon>
        <taxon>Bacillati</taxon>
        <taxon>Actinomycetota</taxon>
        <taxon>Actinomycetes</taxon>
        <taxon>Micrococcales</taxon>
        <taxon>Cellulomonadaceae</taxon>
        <taxon>Cellulomonas</taxon>
    </lineage>
</organism>
<feature type="transmembrane region" description="Helical" evidence="6">
    <location>
        <begin position="182"/>
        <end position="199"/>
    </location>
</feature>
<feature type="transmembrane region" description="Helical" evidence="6">
    <location>
        <begin position="252"/>
        <end position="274"/>
    </location>
</feature>
<evidence type="ECO:0000313" key="9">
    <source>
        <dbReference type="Proteomes" id="UP000321118"/>
    </source>
</evidence>
<dbReference type="OrthoDB" id="5074514at2"/>
<comment type="caution">
    <text evidence="8">The sequence shown here is derived from an EMBL/GenBank/DDBJ whole genome shotgun (WGS) entry which is preliminary data.</text>
</comment>
<dbReference type="InterPro" id="IPR007016">
    <property type="entry name" value="O-antigen_ligase-rel_domated"/>
</dbReference>
<comment type="subcellular location">
    <subcellularLocation>
        <location evidence="1">Membrane</location>
        <topology evidence="1">Multi-pass membrane protein</topology>
    </subcellularLocation>
</comment>
<evidence type="ECO:0000256" key="4">
    <source>
        <dbReference type="ARBA" id="ARBA00023136"/>
    </source>
</evidence>
<dbReference type="GO" id="GO:0016020">
    <property type="term" value="C:membrane"/>
    <property type="evidence" value="ECO:0007669"/>
    <property type="project" value="UniProtKB-SubCell"/>
</dbReference>
<feature type="region of interest" description="Disordered" evidence="5">
    <location>
        <begin position="1"/>
        <end position="25"/>
    </location>
</feature>
<feature type="transmembrane region" description="Helical" evidence="6">
    <location>
        <begin position="141"/>
        <end position="162"/>
    </location>
</feature>
<keyword evidence="4 6" id="KW-0472">Membrane</keyword>
<feature type="transmembrane region" description="Helical" evidence="6">
    <location>
        <begin position="108"/>
        <end position="129"/>
    </location>
</feature>
<feature type="transmembrane region" description="Helical" evidence="6">
    <location>
        <begin position="30"/>
        <end position="46"/>
    </location>
</feature>
<proteinExistence type="predicted"/>
<dbReference type="InterPro" id="IPR051533">
    <property type="entry name" value="WaaL-like"/>
</dbReference>
<feature type="region of interest" description="Disordered" evidence="5">
    <location>
        <begin position="417"/>
        <end position="451"/>
    </location>
</feature>
<feature type="compositionally biased region" description="Gly residues" evidence="5">
    <location>
        <begin position="13"/>
        <end position="22"/>
    </location>
</feature>
<reference evidence="8 9" key="1">
    <citation type="submission" date="2019-07" db="EMBL/GenBank/DDBJ databases">
        <title>Whole genome shotgun sequence of Cellulomonas xylanilytica NBRC 101102.</title>
        <authorList>
            <person name="Hosoyama A."/>
            <person name="Uohara A."/>
            <person name="Ohji S."/>
            <person name="Ichikawa N."/>
        </authorList>
    </citation>
    <scope>NUCLEOTIDE SEQUENCE [LARGE SCALE GENOMIC DNA]</scope>
    <source>
        <strain evidence="8 9">NBRC 101102</strain>
    </source>
</reference>
<feature type="transmembrane region" description="Helical" evidence="6">
    <location>
        <begin position="211"/>
        <end position="240"/>
    </location>
</feature>
<dbReference type="EMBL" id="BJUB01000005">
    <property type="protein sequence ID" value="GEK21488.1"/>
    <property type="molecule type" value="Genomic_DNA"/>
</dbReference>
<dbReference type="Pfam" id="PF04932">
    <property type="entry name" value="Wzy_C"/>
    <property type="match status" value="1"/>
</dbReference>